<accession>A0ABD6QNR6</accession>
<feature type="DNA-binding region" description="H-T-H motif" evidence="4">
    <location>
        <begin position="49"/>
        <end position="68"/>
    </location>
</feature>
<dbReference type="PANTHER" id="PTHR30055">
    <property type="entry name" value="HTH-TYPE TRANSCRIPTIONAL REGULATOR RUTR"/>
    <property type="match status" value="1"/>
</dbReference>
<dbReference type="PROSITE" id="PS50977">
    <property type="entry name" value="HTH_TETR_2"/>
    <property type="match status" value="1"/>
</dbReference>
<dbReference type="PANTHER" id="PTHR30055:SF234">
    <property type="entry name" value="HTH-TYPE TRANSCRIPTIONAL REGULATOR BETI"/>
    <property type="match status" value="1"/>
</dbReference>
<dbReference type="InterPro" id="IPR009057">
    <property type="entry name" value="Homeodomain-like_sf"/>
</dbReference>
<dbReference type="Pfam" id="PF00440">
    <property type="entry name" value="TetR_N"/>
    <property type="match status" value="1"/>
</dbReference>
<feature type="region of interest" description="Disordered" evidence="5">
    <location>
        <begin position="1"/>
        <end position="24"/>
    </location>
</feature>
<dbReference type="GO" id="GO:0006355">
    <property type="term" value="P:regulation of DNA-templated transcription"/>
    <property type="evidence" value="ECO:0007669"/>
    <property type="project" value="UniProtKB-ARBA"/>
</dbReference>
<dbReference type="RefSeq" id="WP_076204468.1">
    <property type="nucleotide sequence ID" value="NZ_MBER01000050.1"/>
</dbReference>
<dbReference type="GO" id="GO:0003677">
    <property type="term" value="F:DNA binding"/>
    <property type="evidence" value="ECO:0007669"/>
    <property type="project" value="UniProtKB-UniRule"/>
</dbReference>
<dbReference type="Proteomes" id="UP000187001">
    <property type="component" value="Unassembled WGS sequence"/>
</dbReference>
<protein>
    <recommendedName>
        <fullName evidence="6">HTH tetR-type domain-containing protein</fullName>
    </recommendedName>
</protein>
<feature type="domain" description="HTH tetR-type" evidence="6">
    <location>
        <begin position="26"/>
        <end position="86"/>
    </location>
</feature>
<name>A0ABD6QNR6_MYCFO</name>
<evidence type="ECO:0000256" key="2">
    <source>
        <dbReference type="ARBA" id="ARBA00023125"/>
    </source>
</evidence>
<dbReference type="Gene3D" id="1.10.357.10">
    <property type="entry name" value="Tetracycline Repressor, domain 2"/>
    <property type="match status" value="1"/>
</dbReference>
<keyword evidence="3" id="KW-0804">Transcription</keyword>
<evidence type="ECO:0000256" key="4">
    <source>
        <dbReference type="PROSITE-ProRule" id="PRU00335"/>
    </source>
</evidence>
<dbReference type="InterPro" id="IPR001647">
    <property type="entry name" value="HTH_TetR"/>
</dbReference>
<evidence type="ECO:0000313" key="8">
    <source>
        <dbReference type="Proteomes" id="UP000187001"/>
    </source>
</evidence>
<dbReference type="InterPro" id="IPR050109">
    <property type="entry name" value="HTH-type_TetR-like_transc_reg"/>
</dbReference>
<gene>
    <name evidence="7" type="ORF">A5742_24360</name>
</gene>
<proteinExistence type="predicted"/>
<evidence type="ECO:0000256" key="3">
    <source>
        <dbReference type="ARBA" id="ARBA00023163"/>
    </source>
</evidence>
<evidence type="ECO:0000313" key="7">
    <source>
        <dbReference type="EMBL" id="OMC47352.1"/>
    </source>
</evidence>
<dbReference type="SUPFAM" id="SSF46689">
    <property type="entry name" value="Homeodomain-like"/>
    <property type="match status" value="1"/>
</dbReference>
<evidence type="ECO:0000256" key="5">
    <source>
        <dbReference type="SAM" id="MobiDB-lite"/>
    </source>
</evidence>
<dbReference type="EMBL" id="MBER01000050">
    <property type="protein sequence ID" value="OMC47352.1"/>
    <property type="molecule type" value="Genomic_DNA"/>
</dbReference>
<dbReference type="PRINTS" id="PR00455">
    <property type="entry name" value="HTHTETR"/>
</dbReference>
<keyword evidence="2 4" id="KW-0238">DNA-binding</keyword>
<dbReference type="AlphaFoldDB" id="A0ABD6QNR6"/>
<keyword evidence="1" id="KW-0805">Transcription regulation</keyword>
<sequence>MSGLRVASTPANQPPAAPRRRNARSAQSMAKLIEAATELLKEWPYSELSLRAVAAHANVSVTTAYTYFPTKAALIAQVFLGMLRDVPVFVDVNKAAQQRVADQLTALTMLIADKTHLTDACLTALMSDDQAVGPIRDQIAIEINQRIAASLGPGYQPEVAATLHMLYSGALVHARSGAVTYTRIIDQLTAAAALILAASAPPSNEP</sequence>
<reference evidence="7 8" key="1">
    <citation type="submission" date="2016-07" db="EMBL/GenBank/DDBJ databases">
        <authorList>
            <person name="Sutton G."/>
            <person name="Brinkac L."/>
            <person name="Sanka R."/>
            <person name="Adams M."/>
            <person name="Lau E."/>
            <person name="Kumar A."/>
            <person name="Macaden R."/>
        </authorList>
    </citation>
    <scope>NUCLEOTIDE SEQUENCE [LARGE SCALE GENOMIC DNA]</scope>
    <source>
        <strain evidence="7 8">GA-0871</strain>
    </source>
</reference>
<evidence type="ECO:0000259" key="6">
    <source>
        <dbReference type="PROSITE" id="PS50977"/>
    </source>
</evidence>
<evidence type="ECO:0000256" key="1">
    <source>
        <dbReference type="ARBA" id="ARBA00023015"/>
    </source>
</evidence>
<organism evidence="7 8">
    <name type="scientific">Mycolicibacterium fortuitum</name>
    <name type="common">Mycobacterium fortuitum</name>
    <dbReference type="NCBI Taxonomy" id="1766"/>
    <lineage>
        <taxon>Bacteria</taxon>
        <taxon>Bacillati</taxon>
        <taxon>Actinomycetota</taxon>
        <taxon>Actinomycetes</taxon>
        <taxon>Mycobacteriales</taxon>
        <taxon>Mycobacteriaceae</taxon>
        <taxon>Mycolicibacterium</taxon>
    </lineage>
</organism>
<comment type="caution">
    <text evidence="7">The sequence shown here is derived from an EMBL/GenBank/DDBJ whole genome shotgun (WGS) entry which is preliminary data.</text>
</comment>